<organism evidence="2">
    <name type="scientific">marine sediment metagenome</name>
    <dbReference type="NCBI Taxonomy" id="412755"/>
    <lineage>
        <taxon>unclassified sequences</taxon>
        <taxon>metagenomes</taxon>
        <taxon>ecological metagenomes</taxon>
    </lineage>
</organism>
<protein>
    <submittedName>
        <fullName evidence="2">Uncharacterized protein</fullName>
    </submittedName>
</protein>
<reference evidence="2" key="1">
    <citation type="journal article" date="2015" name="Nature">
        <title>Complex archaea that bridge the gap between prokaryotes and eukaryotes.</title>
        <authorList>
            <person name="Spang A."/>
            <person name="Saw J.H."/>
            <person name="Jorgensen S.L."/>
            <person name="Zaremba-Niedzwiedzka K."/>
            <person name="Martijn J."/>
            <person name="Lind A.E."/>
            <person name="van Eijk R."/>
            <person name="Schleper C."/>
            <person name="Guy L."/>
            <person name="Ettema T.J."/>
        </authorList>
    </citation>
    <scope>NUCLEOTIDE SEQUENCE</scope>
</reference>
<dbReference type="AlphaFoldDB" id="A0A0F9YGH3"/>
<name>A0A0F9YGH3_9ZZZZ</name>
<sequence>MIAAQFGRRTAIALATVMLVGLLGVGLAEVDLTEDQPTIPAPTAGDVTGTITPAEQVQGVSLVSRQSGRAYQPSHFDPATGTFRFADLPGDAAYDLVIVGKGRIIEGVDLSFVDARLLRMAATRREQLGMAPEPGREFTQADADWLLKFIAEMKDFMDTRRVLYIQGHGRRATMLVELLRTREFHADGGDIIWRVELWYFEYQAGGWQRVANQDRVLHRFRGPVDDWRKIAHEFRPELSVFVDADGSSQPLTFTIPDKIDPSRGRPANTAPALTTQPHILGLDQPTSQPDADSSAG</sequence>
<evidence type="ECO:0000256" key="1">
    <source>
        <dbReference type="SAM" id="MobiDB-lite"/>
    </source>
</evidence>
<feature type="region of interest" description="Disordered" evidence="1">
    <location>
        <begin position="256"/>
        <end position="296"/>
    </location>
</feature>
<gene>
    <name evidence="2" type="ORF">LCGC14_0094180</name>
</gene>
<comment type="caution">
    <text evidence="2">The sequence shown here is derived from an EMBL/GenBank/DDBJ whole genome shotgun (WGS) entry which is preliminary data.</text>
</comment>
<evidence type="ECO:0000313" key="2">
    <source>
        <dbReference type="EMBL" id="KKO03494.1"/>
    </source>
</evidence>
<feature type="compositionally biased region" description="Polar residues" evidence="1">
    <location>
        <begin position="284"/>
        <end position="296"/>
    </location>
</feature>
<accession>A0A0F9YGH3</accession>
<dbReference type="EMBL" id="LAZR01000026">
    <property type="protein sequence ID" value="KKO03494.1"/>
    <property type="molecule type" value="Genomic_DNA"/>
</dbReference>
<proteinExistence type="predicted"/>